<evidence type="ECO:0000313" key="1">
    <source>
        <dbReference type="EMBL" id="KAK1859431.1"/>
    </source>
</evidence>
<sequence length="721" mass="70239">MATDAGAAAVARLGQRLDLLLAAVSSPPADAAGGLLIDDDDVAVAAAAAAAPADRALLAAAAALAAGDPLPALSHPPVVAALAATAAATVAATTTTTERGGTADADAAATAFWTAQLPAYVGALALLATFVRDNWTGPPLSPAAALLRGPAPSLLRAAVAGMESVLGVGAVLRPSRAGLLADAGEGGVYGEAPQVLAVVWVEAAHTARHVYDADAAADAAVAAADALGVRVRLSGALGVRTKYQVRPLAQLTAVVLRRDPAGVAAPMALGEPADGAAAAAPPTTPPPDGDWPLPADVPLDDTDLLGYARLGGGAEDDPPDADAVASLEAAEAAAENAAAAAAGNAAAAAAGAGSAVDGAPRPAALPAWVAGGALSPVEQAVVLAAGVAAAGAAVGTDTMAVGERAAYAARVAAEAASAGGEASSMVLAHALLVRSDGEAARGRFQERVLAQTEAVADFQQPENGQAWNNLGRALVECGPEAGPGGGGSRDAAALSAMREAAKRLRDAPEVWDNVVTLAVRTGATEALIGALDALMDLSGAEGVRGAALRAAADQVVARAAAAAADPRGGPPRPDGGSRGRTDASAAVARLCERLLRTLRTATGLVSSASGVWDALAALHEGTPGGSAAAALEARRKALVATLATEPTWPRDPAAWRRAAAYALRWAAAAVVHGEVGGLAAAAGQLTSMLAQTAERWGGGAAGTEGEGAEGAGAAAQTIDMT</sequence>
<dbReference type="Proteomes" id="UP000798662">
    <property type="component" value="Chromosome 1"/>
</dbReference>
<keyword evidence="2" id="KW-1185">Reference proteome</keyword>
<dbReference type="EMBL" id="CM020618">
    <property type="protein sequence ID" value="KAK1859431.1"/>
    <property type="molecule type" value="Genomic_DNA"/>
</dbReference>
<name>A0ACC3BPL2_PYRYE</name>
<comment type="caution">
    <text evidence="1">The sequence shown here is derived from an EMBL/GenBank/DDBJ whole genome shotgun (WGS) entry which is preliminary data.</text>
</comment>
<reference evidence="1" key="1">
    <citation type="submission" date="2019-11" db="EMBL/GenBank/DDBJ databases">
        <title>Nori genome reveals adaptations in red seaweeds to the harsh intertidal environment.</title>
        <authorList>
            <person name="Wang D."/>
            <person name="Mao Y."/>
        </authorList>
    </citation>
    <scope>NUCLEOTIDE SEQUENCE</scope>
    <source>
        <tissue evidence="1">Gametophyte</tissue>
    </source>
</reference>
<gene>
    <name evidence="1" type="ORF">I4F81_002027</name>
</gene>
<protein>
    <submittedName>
        <fullName evidence="1">Uncharacterized protein</fullName>
    </submittedName>
</protein>
<accession>A0ACC3BPL2</accession>
<evidence type="ECO:0000313" key="2">
    <source>
        <dbReference type="Proteomes" id="UP000798662"/>
    </source>
</evidence>
<proteinExistence type="predicted"/>
<organism evidence="1 2">
    <name type="scientific">Pyropia yezoensis</name>
    <name type="common">Susabi-nori</name>
    <name type="synonym">Porphyra yezoensis</name>
    <dbReference type="NCBI Taxonomy" id="2788"/>
    <lineage>
        <taxon>Eukaryota</taxon>
        <taxon>Rhodophyta</taxon>
        <taxon>Bangiophyceae</taxon>
        <taxon>Bangiales</taxon>
        <taxon>Bangiaceae</taxon>
        <taxon>Pyropia</taxon>
    </lineage>
</organism>